<dbReference type="Gene3D" id="2.70.98.10">
    <property type="match status" value="1"/>
</dbReference>
<dbReference type="InterPro" id="IPR011013">
    <property type="entry name" value="Gal_mutarotase_sf_dom"/>
</dbReference>
<keyword evidence="3 8" id="KW-0456">Lyase</keyword>
<dbReference type="PANTHER" id="PTHR38481:SF1">
    <property type="entry name" value="HYALURONATE LYASE"/>
    <property type="match status" value="1"/>
</dbReference>
<dbReference type="SUPFAM" id="SSF74650">
    <property type="entry name" value="Galactose mutarotase-like"/>
    <property type="match status" value="1"/>
</dbReference>
<evidence type="ECO:0000256" key="2">
    <source>
        <dbReference type="ARBA" id="ARBA00022729"/>
    </source>
</evidence>
<accession>A0ABV9CIC8</accession>
<dbReference type="SUPFAM" id="SSF49863">
    <property type="entry name" value="Hyaluronate lyase-like, C-terminal domain"/>
    <property type="match status" value="1"/>
</dbReference>
<evidence type="ECO:0000259" key="5">
    <source>
        <dbReference type="Pfam" id="PF02278"/>
    </source>
</evidence>
<feature type="domain" description="Polysaccharide lyase 8 N-terminal alpha-helical" evidence="7">
    <location>
        <begin position="49"/>
        <end position="359"/>
    </location>
</feature>
<reference evidence="9" key="1">
    <citation type="journal article" date="2019" name="Int. J. Syst. Evol. Microbiol.">
        <title>The Global Catalogue of Microorganisms (GCM) 10K type strain sequencing project: providing services to taxonomists for standard genome sequencing and annotation.</title>
        <authorList>
            <consortium name="The Broad Institute Genomics Platform"/>
            <consortium name="The Broad Institute Genome Sequencing Center for Infectious Disease"/>
            <person name="Wu L."/>
            <person name="Ma J."/>
        </authorList>
    </citation>
    <scope>NUCLEOTIDE SEQUENCE [LARGE SCALE GENOMIC DNA]</scope>
    <source>
        <strain evidence="9">CGMCC 4.7132</strain>
    </source>
</reference>
<evidence type="ECO:0000256" key="4">
    <source>
        <dbReference type="SAM" id="SignalP"/>
    </source>
</evidence>
<sequence>MSGRSRRSFLRLGGAAAFGALVPASAAPGGGGGLTGPFSGHFAMLRRRWREVTAGSGFDPAAEPYRAQLAEIGATAVRYGEAMAPSDAWLWPDQPFPSFATTPARLRTMARAYALPGTGVTGDAGMAAVVATGIDHYRRRVYAADAEEVGNWWIWHIGVPKKLLDAAVLIGSHLTEPHSVALREAVDHFVPGRRLASYKGTSTGANRVDLCIVMLLRAIISSDPEKAALAVSALSPVFPYVEEGDGFYRDGSFVQHTSVPYQGAYGASLLSGLSTLFAVLRGSPWEIADPDAQVVFDSVERSFAPVIHDGFCMDMVRGRGVARRPYGDHGRGHEIASAILLLGESASDGERARWQAMVKGWARRDTCVPMLRTAAARDLGFHARLAAIMADDAVEAAAEPVGHRLMAMSARAVHRRPGWCAGLSMASSRIGHYEHGNGENLRGWHTGSGMLYWWADGHGDQYSDSFWVTVDPYRLPGTTVSTRRLADGAGEAWGGTCPPGRWVGGATDGLYATAGQHLNGLESTMEALKSWFFLDDAVVCLGAGITARDGVPIETVIDNRRTDAALTTASTADAADAAVADTGVARVETWAHIAGHGGYVLPGGASLRTSRERRTSEGPEPVARSYVTLWLDHGVDPVSAGYVYLLLPGASLEATRARATDPGWARVLANTARLQAVHVPSLGITAVNFWTGGTAGGLAASAPCAVLVRERDDGTATVTVADPRRELDRLAVTWDRPVAEVLHGHPLLTHARTGDTLGLTFGRLADRLGSSHTITVRLGRR</sequence>
<dbReference type="InterPro" id="IPR011071">
    <property type="entry name" value="Lyase_8-like_C"/>
</dbReference>
<comment type="caution">
    <text evidence="8">The sequence shown here is derived from an EMBL/GenBank/DDBJ whole genome shotgun (WGS) entry which is preliminary data.</text>
</comment>
<dbReference type="Pfam" id="PF02884">
    <property type="entry name" value="Lyase_8_C"/>
    <property type="match status" value="1"/>
</dbReference>
<dbReference type="InterPro" id="IPR008929">
    <property type="entry name" value="Chondroitin_lyas"/>
</dbReference>
<dbReference type="EMBL" id="JBHSFP010000008">
    <property type="protein sequence ID" value="MFC4532058.1"/>
    <property type="molecule type" value="Genomic_DNA"/>
</dbReference>
<organism evidence="8 9">
    <name type="scientific">Sphaerisporangium dianthi</name>
    <dbReference type="NCBI Taxonomy" id="1436120"/>
    <lineage>
        <taxon>Bacteria</taxon>
        <taxon>Bacillati</taxon>
        <taxon>Actinomycetota</taxon>
        <taxon>Actinomycetes</taxon>
        <taxon>Streptosporangiales</taxon>
        <taxon>Streptosporangiaceae</taxon>
        <taxon>Sphaerisporangium</taxon>
    </lineage>
</organism>
<dbReference type="Pfam" id="PF02278">
    <property type="entry name" value="Lyase_8"/>
    <property type="match status" value="1"/>
</dbReference>
<feature type="domain" description="Polysaccharide lyase family 8 central" evidence="5">
    <location>
        <begin position="407"/>
        <end position="651"/>
    </location>
</feature>
<dbReference type="GO" id="GO:0016829">
    <property type="term" value="F:lyase activity"/>
    <property type="evidence" value="ECO:0007669"/>
    <property type="project" value="UniProtKB-KW"/>
</dbReference>
<dbReference type="InterPro" id="IPR012970">
    <property type="entry name" value="Lyase_8_alpha_N"/>
</dbReference>
<dbReference type="SUPFAM" id="SSF48230">
    <property type="entry name" value="Chondroitin AC/alginate lyase"/>
    <property type="match status" value="1"/>
</dbReference>
<dbReference type="InterPro" id="IPR038970">
    <property type="entry name" value="Lyase_8"/>
</dbReference>
<dbReference type="Pfam" id="PF08124">
    <property type="entry name" value="Lyase_8_N"/>
    <property type="match status" value="1"/>
</dbReference>
<comment type="similarity">
    <text evidence="1">Belongs to the polysaccharide lyase 8 family.</text>
</comment>
<dbReference type="InterPro" id="IPR003159">
    <property type="entry name" value="Lyase_8_central_dom"/>
</dbReference>
<dbReference type="CDD" id="cd01083">
    <property type="entry name" value="GAG_Lyase"/>
    <property type="match status" value="1"/>
</dbReference>
<evidence type="ECO:0000259" key="6">
    <source>
        <dbReference type="Pfam" id="PF02884"/>
    </source>
</evidence>
<evidence type="ECO:0000313" key="9">
    <source>
        <dbReference type="Proteomes" id="UP001596004"/>
    </source>
</evidence>
<evidence type="ECO:0000259" key="7">
    <source>
        <dbReference type="Pfam" id="PF08124"/>
    </source>
</evidence>
<dbReference type="InterPro" id="IPR006311">
    <property type="entry name" value="TAT_signal"/>
</dbReference>
<protein>
    <submittedName>
        <fullName evidence="8">Polysaccharide lyase 8 family protein</fullName>
    </submittedName>
</protein>
<feature type="signal peptide" evidence="4">
    <location>
        <begin position="1"/>
        <end position="26"/>
    </location>
</feature>
<evidence type="ECO:0000256" key="3">
    <source>
        <dbReference type="ARBA" id="ARBA00023239"/>
    </source>
</evidence>
<proteinExistence type="inferred from homology"/>
<dbReference type="Gene3D" id="1.50.10.100">
    <property type="entry name" value="Chondroitin AC/alginate lyase"/>
    <property type="match status" value="1"/>
</dbReference>
<keyword evidence="9" id="KW-1185">Reference proteome</keyword>
<dbReference type="RefSeq" id="WP_380840780.1">
    <property type="nucleotide sequence ID" value="NZ_JBHSFP010000008.1"/>
</dbReference>
<dbReference type="PANTHER" id="PTHR38481">
    <property type="entry name" value="HYALURONATE LYASE"/>
    <property type="match status" value="1"/>
</dbReference>
<dbReference type="Proteomes" id="UP001596004">
    <property type="component" value="Unassembled WGS sequence"/>
</dbReference>
<evidence type="ECO:0000256" key="1">
    <source>
        <dbReference type="ARBA" id="ARBA00006699"/>
    </source>
</evidence>
<dbReference type="InterPro" id="IPR004103">
    <property type="entry name" value="Lyase_8_C"/>
</dbReference>
<dbReference type="Gene3D" id="2.60.220.10">
    <property type="entry name" value="Polysaccharide lyase family 8-like, C-terminal"/>
    <property type="match status" value="1"/>
</dbReference>
<dbReference type="InterPro" id="IPR014718">
    <property type="entry name" value="GH-type_carb-bd"/>
</dbReference>
<feature type="domain" description="Polysaccharide lyase family 8 C-terminal" evidence="6">
    <location>
        <begin position="666"/>
        <end position="728"/>
    </location>
</feature>
<gene>
    <name evidence="8" type="ORF">ACFO60_14895</name>
</gene>
<feature type="chain" id="PRO_5045731256" evidence="4">
    <location>
        <begin position="27"/>
        <end position="781"/>
    </location>
</feature>
<dbReference type="PROSITE" id="PS51318">
    <property type="entry name" value="TAT"/>
    <property type="match status" value="1"/>
</dbReference>
<evidence type="ECO:0000313" key="8">
    <source>
        <dbReference type="EMBL" id="MFC4532058.1"/>
    </source>
</evidence>
<keyword evidence="2 4" id="KW-0732">Signal</keyword>
<name>A0ABV9CIC8_9ACTN</name>